<proteinExistence type="predicted"/>
<reference evidence="1 2" key="1">
    <citation type="submission" date="2020-04" db="EMBL/GenBank/DDBJ databases">
        <authorList>
            <person name="De Canck E."/>
        </authorList>
    </citation>
    <scope>NUCLEOTIDE SEQUENCE [LARGE SCALE GENOMIC DNA]</scope>
    <source>
        <strain evidence="1 2">LMG 28614</strain>
    </source>
</reference>
<evidence type="ECO:0000313" key="2">
    <source>
        <dbReference type="Proteomes" id="UP000494365"/>
    </source>
</evidence>
<name>A0A6S7BDQ4_9BURK</name>
<dbReference type="RefSeq" id="WP_175151391.1">
    <property type="nucleotide sequence ID" value="NZ_CADIKK010000020.1"/>
</dbReference>
<accession>A0A6S7BDQ4</accession>
<dbReference type="EMBL" id="CADIKK010000020">
    <property type="protein sequence ID" value="CAB3796003.1"/>
    <property type="molecule type" value="Genomic_DNA"/>
</dbReference>
<dbReference type="Gene3D" id="3.90.210.10">
    <property type="entry name" value="Heat-Labile Enterotoxin, subunit A"/>
    <property type="match status" value="1"/>
</dbReference>
<dbReference type="AlphaFoldDB" id="A0A6S7BDQ4"/>
<gene>
    <name evidence="1" type="ORF">LMG28614_04275</name>
</gene>
<dbReference type="SUPFAM" id="SSF56399">
    <property type="entry name" value="ADP-ribosylation"/>
    <property type="match status" value="1"/>
</dbReference>
<protein>
    <submittedName>
        <fullName evidence="1">Uncharacterized protein</fullName>
    </submittedName>
</protein>
<dbReference type="Proteomes" id="UP000494365">
    <property type="component" value="Unassembled WGS sequence"/>
</dbReference>
<organism evidence="1 2">
    <name type="scientific">Paraburkholderia ultramafica</name>
    <dbReference type="NCBI Taxonomy" id="1544867"/>
    <lineage>
        <taxon>Bacteria</taxon>
        <taxon>Pseudomonadati</taxon>
        <taxon>Pseudomonadota</taxon>
        <taxon>Betaproteobacteria</taxon>
        <taxon>Burkholderiales</taxon>
        <taxon>Burkholderiaceae</taxon>
        <taxon>Paraburkholderia</taxon>
    </lineage>
</organism>
<keyword evidence="2" id="KW-1185">Reference proteome</keyword>
<sequence length="170" mass="18475">MAEHVKLYEYRGIVYRGDSRRPDQIRSAGGFKSQNDLTRPENLLEAQGLGTGIGASGRSGVSAAKQMAGALGYCHQGGTGYVYIIDTNRLPASENAYDMGAISVNNGYRQHDESGGEVNVTNIPVEAIIGSIRIRNYDNDIPQDEVRKDQGESYIRAQIGRSTAMSISLF</sequence>
<evidence type="ECO:0000313" key="1">
    <source>
        <dbReference type="EMBL" id="CAB3796003.1"/>
    </source>
</evidence>